<name>A0A178W413_ARATH</name>
<dbReference type="EMBL" id="LUHQ01000001">
    <property type="protein sequence ID" value="OAP13240.1"/>
    <property type="molecule type" value="Genomic_DNA"/>
</dbReference>
<evidence type="ECO:0000256" key="1">
    <source>
        <dbReference type="SAM" id="Phobius"/>
    </source>
</evidence>
<keyword evidence="1" id="KW-0812">Transmembrane</keyword>
<accession>A0A178W413</accession>
<protein>
    <submittedName>
        <fullName evidence="2">Uncharacterized protein</fullName>
    </submittedName>
</protein>
<evidence type="ECO:0000313" key="3">
    <source>
        <dbReference type="Proteomes" id="UP000078284"/>
    </source>
</evidence>
<sequence length="58" mass="7116">MEKNIVDQFFFISQYDITTYLFETLFFFNIDFFTCGIIKKKNLYRNIRSLSLHCTHLH</sequence>
<comment type="caution">
    <text evidence="2">The sequence shown here is derived from an EMBL/GenBank/DDBJ whole genome shotgun (WGS) entry which is preliminary data.</text>
</comment>
<dbReference type="Proteomes" id="UP000078284">
    <property type="component" value="Chromosome 1"/>
</dbReference>
<feature type="transmembrane region" description="Helical" evidence="1">
    <location>
        <begin position="20"/>
        <end position="38"/>
    </location>
</feature>
<dbReference type="AlphaFoldDB" id="A0A178W413"/>
<organism evidence="2 3">
    <name type="scientific">Arabidopsis thaliana</name>
    <name type="common">Mouse-ear cress</name>
    <dbReference type="NCBI Taxonomy" id="3702"/>
    <lineage>
        <taxon>Eukaryota</taxon>
        <taxon>Viridiplantae</taxon>
        <taxon>Streptophyta</taxon>
        <taxon>Embryophyta</taxon>
        <taxon>Tracheophyta</taxon>
        <taxon>Spermatophyta</taxon>
        <taxon>Magnoliopsida</taxon>
        <taxon>eudicotyledons</taxon>
        <taxon>Gunneridae</taxon>
        <taxon>Pentapetalae</taxon>
        <taxon>rosids</taxon>
        <taxon>malvids</taxon>
        <taxon>Brassicales</taxon>
        <taxon>Brassicaceae</taxon>
        <taxon>Camelineae</taxon>
        <taxon>Arabidopsis</taxon>
    </lineage>
</organism>
<keyword evidence="1" id="KW-0472">Membrane</keyword>
<gene>
    <name evidence="2" type="ordered locus">AXX17_At1g34890</name>
</gene>
<evidence type="ECO:0000313" key="2">
    <source>
        <dbReference type="EMBL" id="OAP13240.1"/>
    </source>
</evidence>
<reference evidence="3" key="1">
    <citation type="journal article" date="2016" name="Proc. Natl. Acad. Sci. U.S.A.">
        <title>Chromosome-level assembly of Arabidopsis thaliana Ler reveals the extent of translocation and inversion polymorphisms.</title>
        <authorList>
            <person name="Zapata L."/>
            <person name="Ding J."/>
            <person name="Willing E.M."/>
            <person name="Hartwig B."/>
            <person name="Bezdan D."/>
            <person name="Jiao W.B."/>
            <person name="Patel V."/>
            <person name="Velikkakam James G."/>
            <person name="Koornneef M."/>
            <person name="Ossowski S."/>
            <person name="Schneeberger K."/>
        </authorList>
    </citation>
    <scope>NUCLEOTIDE SEQUENCE [LARGE SCALE GENOMIC DNA]</scope>
    <source>
        <strain evidence="3">cv. Landsberg erecta</strain>
    </source>
</reference>
<keyword evidence="1" id="KW-1133">Transmembrane helix</keyword>
<proteinExistence type="predicted"/>